<keyword evidence="5" id="KW-0472">Membrane</keyword>
<keyword evidence="8" id="KW-0393">Immunoglobulin domain</keyword>
<keyword evidence="11" id="KW-1185">Reference proteome</keyword>
<proteinExistence type="predicted"/>
<evidence type="ECO:0000256" key="3">
    <source>
        <dbReference type="ARBA" id="ARBA00022729"/>
    </source>
</evidence>
<dbReference type="AlphaFoldDB" id="A0A8T2PTF6"/>
<evidence type="ECO:0000256" key="6">
    <source>
        <dbReference type="ARBA" id="ARBA00023157"/>
    </source>
</evidence>
<reference evidence="10" key="1">
    <citation type="thesis" date="2021" institute="BYU ScholarsArchive" country="Provo, UT, USA">
        <title>Applications of and Algorithms for Genome Assembly and Genomic Analyses with an Emphasis on Marine Teleosts.</title>
        <authorList>
            <person name="Pickett B.D."/>
        </authorList>
    </citation>
    <scope>NUCLEOTIDE SEQUENCE</scope>
    <source>
        <strain evidence="10">HI-2016</strain>
    </source>
</reference>
<dbReference type="SMART" id="SM00409">
    <property type="entry name" value="IG"/>
    <property type="match status" value="6"/>
</dbReference>
<evidence type="ECO:0000256" key="5">
    <source>
        <dbReference type="ARBA" id="ARBA00023136"/>
    </source>
</evidence>
<evidence type="ECO:0000256" key="8">
    <source>
        <dbReference type="ARBA" id="ARBA00023319"/>
    </source>
</evidence>
<dbReference type="FunFam" id="2.60.40.10:FF:000032">
    <property type="entry name" value="palladin isoform X1"/>
    <property type="match status" value="2"/>
</dbReference>
<evidence type="ECO:0000256" key="2">
    <source>
        <dbReference type="ARBA" id="ARBA00022475"/>
    </source>
</evidence>
<dbReference type="InterPro" id="IPR050958">
    <property type="entry name" value="Cell_Adh-Cytoskel_Orgn"/>
</dbReference>
<comment type="subcellular location">
    <subcellularLocation>
        <location evidence="1">Cell membrane</location>
    </subcellularLocation>
</comment>
<dbReference type="FunFam" id="2.60.40.10:FF:000706">
    <property type="entry name" value="Hemicentin 1"/>
    <property type="match status" value="1"/>
</dbReference>
<feature type="domain" description="Ig-like" evidence="9">
    <location>
        <begin position="2"/>
        <end position="86"/>
    </location>
</feature>
<dbReference type="InterPro" id="IPR007110">
    <property type="entry name" value="Ig-like_dom"/>
</dbReference>
<dbReference type="InterPro" id="IPR036179">
    <property type="entry name" value="Ig-like_dom_sf"/>
</dbReference>
<evidence type="ECO:0000256" key="4">
    <source>
        <dbReference type="ARBA" id="ARBA00022737"/>
    </source>
</evidence>
<gene>
    <name evidence="10" type="ORF">JZ751_001304</name>
</gene>
<dbReference type="InterPro" id="IPR013098">
    <property type="entry name" value="Ig_I-set"/>
</dbReference>
<keyword evidence="3" id="KW-0732">Signal</keyword>
<comment type="caution">
    <text evidence="10">The sequence shown here is derived from an EMBL/GenBank/DDBJ whole genome shotgun (WGS) entry which is preliminary data.</text>
</comment>
<feature type="domain" description="Ig-like" evidence="9">
    <location>
        <begin position="182"/>
        <end position="268"/>
    </location>
</feature>
<feature type="domain" description="Ig-like" evidence="9">
    <location>
        <begin position="364"/>
        <end position="445"/>
    </location>
</feature>
<dbReference type="FunFam" id="2.60.40.10:FF:000005">
    <property type="entry name" value="Neuronal cell adhesion molecule"/>
    <property type="match status" value="1"/>
</dbReference>
<keyword evidence="4" id="KW-0677">Repeat</keyword>
<evidence type="ECO:0000256" key="1">
    <source>
        <dbReference type="ARBA" id="ARBA00004236"/>
    </source>
</evidence>
<dbReference type="PANTHER" id="PTHR45080:SF8">
    <property type="entry name" value="IG-LIKE DOMAIN-CONTAINING PROTEIN"/>
    <property type="match status" value="1"/>
</dbReference>
<evidence type="ECO:0000313" key="11">
    <source>
        <dbReference type="Proteomes" id="UP000824540"/>
    </source>
</evidence>
<dbReference type="Gene3D" id="2.60.40.10">
    <property type="entry name" value="Immunoglobulins"/>
    <property type="match status" value="6"/>
</dbReference>
<dbReference type="GO" id="GO:0008046">
    <property type="term" value="F:axon guidance receptor activity"/>
    <property type="evidence" value="ECO:0007669"/>
    <property type="project" value="TreeGrafter"/>
</dbReference>
<keyword evidence="2" id="KW-1003">Cell membrane</keyword>
<dbReference type="GO" id="GO:0030424">
    <property type="term" value="C:axon"/>
    <property type="evidence" value="ECO:0007669"/>
    <property type="project" value="TreeGrafter"/>
</dbReference>
<accession>A0A8T2PTF6</accession>
<dbReference type="InterPro" id="IPR013783">
    <property type="entry name" value="Ig-like_fold"/>
</dbReference>
<dbReference type="EMBL" id="JAFBMS010000002">
    <property type="protein sequence ID" value="KAG9354591.1"/>
    <property type="molecule type" value="Genomic_DNA"/>
</dbReference>
<dbReference type="GO" id="GO:0007156">
    <property type="term" value="P:homophilic cell adhesion via plasma membrane adhesion molecules"/>
    <property type="evidence" value="ECO:0007669"/>
    <property type="project" value="TreeGrafter"/>
</dbReference>
<organism evidence="10 11">
    <name type="scientific">Albula glossodonta</name>
    <name type="common">roundjaw bonefish</name>
    <dbReference type="NCBI Taxonomy" id="121402"/>
    <lineage>
        <taxon>Eukaryota</taxon>
        <taxon>Metazoa</taxon>
        <taxon>Chordata</taxon>
        <taxon>Craniata</taxon>
        <taxon>Vertebrata</taxon>
        <taxon>Euteleostomi</taxon>
        <taxon>Actinopterygii</taxon>
        <taxon>Neopterygii</taxon>
        <taxon>Teleostei</taxon>
        <taxon>Albuliformes</taxon>
        <taxon>Albulidae</taxon>
        <taxon>Albula</taxon>
    </lineage>
</organism>
<dbReference type="PROSITE" id="PS50835">
    <property type="entry name" value="IG_LIKE"/>
    <property type="match status" value="6"/>
</dbReference>
<dbReference type="GO" id="GO:0043025">
    <property type="term" value="C:neuronal cell body"/>
    <property type="evidence" value="ECO:0007669"/>
    <property type="project" value="TreeGrafter"/>
</dbReference>
<sequence>PPSIEDDITTVTAIKLSPVILPCHAKGNPEPKISWTKSGAQLGSRGGSYRVLPTGVLEIMAAEPNHAGRYTCSARNPAGVAYKHITLVVQEPPEIRPMKEEVKVVLYHGIVLPCDVKGFPRPSITWQREGVPITTDHRLAVLPSGALQFSRVTLGDAGTYQCMAQNNAGTAIGKIRLVLQVPPVLTAPHLEYTAVVGQPVSLECGADGQPPPELSWLKERRLVVDGSHARVFSNGTLWIAATQRSDTGLYTCSAKNFAGRASQDIRLTIQIPPMIPVGQSELSVIQGFQALLPCAAQGLPEPWVSWEKDGAVVTALPGKFTVLRSGELIIERVEPGDAGVFTCVAVNSAGSARREVHLSINMRPAFKELPGDVTLNKGQRLSLSCHAQGTPAPAISWTVNNSPFPGPKVDEAGRSTLVIENVSVSDAGTYVCKADNSVGTIRALSFVRVREPPVVTAEVHSTQVVPQGGTAMLDCPVKGDPTPSLRWLRDGQPLVSTLRLHPMHNGSLAFYSIMSGDSGEYKCVAESEAGMAERTVSLKSQEDFRTGGSGAPAVSHVDGVYKNESDCATILFQPMAGSHARDKVWIPEAVRLNFVQEEFGVAFLEANITDNPEEGTSTLEAHVDDIPASV</sequence>
<evidence type="ECO:0000256" key="7">
    <source>
        <dbReference type="ARBA" id="ARBA00023180"/>
    </source>
</evidence>
<protein>
    <recommendedName>
        <fullName evidence="9">Ig-like domain-containing protein</fullName>
    </recommendedName>
</protein>
<dbReference type="SMART" id="SM00408">
    <property type="entry name" value="IGc2"/>
    <property type="match status" value="6"/>
</dbReference>
<keyword evidence="6" id="KW-1015">Disulfide bond</keyword>
<feature type="domain" description="Ig-like" evidence="9">
    <location>
        <begin position="272"/>
        <end position="359"/>
    </location>
</feature>
<dbReference type="CDD" id="cd00096">
    <property type="entry name" value="Ig"/>
    <property type="match status" value="2"/>
</dbReference>
<dbReference type="InterPro" id="IPR003598">
    <property type="entry name" value="Ig_sub2"/>
</dbReference>
<dbReference type="Pfam" id="PF13927">
    <property type="entry name" value="Ig_3"/>
    <property type="match status" value="3"/>
</dbReference>
<evidence type="ECO:0000313" key="10">
    <source>
        <dbReference type="EMBL" id="KAG9354591.1"/>
    </source>
</evidence>
<feature type="domain" description="Ig-like" evidence="9">
    <location>
        <begin position="93"/>
        <end position="178"/>
    </location>
</feature>
<dbReference type="OrthoDB" id="5985519at2759"/>
<dbReference type="PANTHER" id="PTHR45080">
    <property type="entry name" value="CONTACTIN 5"/>
    <property type="match status" value="1"/>
</dbReference>
<feature type="domain" description="Ig-like" evidence="9">
    <location>
        <begin position="452"/>
        <end position="537"/>
    </location>
</feature>
<feature type="non-terminal residue" evidence="10">
    <location>
        <position position="630"/>
    </location>
</feature>
<keyword evidence="7" id="KW-0325">Glycoprotein</keyword>
<dbReference type="GO" id="GO:0005886">
    <property type="term" value="C:plasma membrane"/>
    <property type="evidence" value="ECO:0007669"/>
    <property type="project" value="UniProtKB-SubCell"/>
</dbReference>
<dbReference type="InterPro" id="IPR003599">
    <property type="entry name" value="Ig_sub"/>
</dbReference>
<feature type="non-terminal residue" evidence="10">
    <location>
        <position position="1"/>
    </location>
</feature>
<dbReference type="Pfam" id="PF07679">
    <property type="entry name" value="I-set"/>
    <property type="match status" value="3"/>
</dbReference>
<dbReference type="SUPFAM" id="SSF48726">
    <property type="entry name" value="Immunoglobulin"/>
    <property type="match status" value="6"/>
</dbReference>
<evidence type="ECO:0000259" key="9">
    <source>
        <dbReference type="PROSITE" id="PS50835"/>
    </source>
</evidence>
<dbReference type="GO" id="GO:0050808">
    <property type="term" value="P:synapse organization"/>
    <property type="evidence" value="ECO:0007669"/>
    <property type="project" value="TreeGrafter"/>
</dbReference>
<dbReference type="FunFam" id="2.60.40.10:FF:000186">
    <property type="entry name" value="Hemicentin 1"/>
    <property type="match status" value="2"/>
</dbReference>
<name>A0A8T2PTF6_9TELE</name>
<dbReference type="Proteomes" id="UP000824540">
    <property type="component" value="Unassembled WGS sequence"/>
</dbReference>